<proteinExistence type="predicted"/>
<organism evidence="2 3">
    <name type="scientific">Araneus ventricosus</name>
    <name type="common">Orbweaver spider</name>
    <name type="synonym">Epeira ventricosa</name>
    <dbReference type="NCBI Taxonomy" id="182803"/>
    <lineage>
        <taxon>Eukaryota</taxon>
        <taxon>Metazoa</taxon>
        <taxon>Ecdysozoa</taxon>
        <taxon>Arthropoda</taxon>
        <taxon>Chelicerata</taxon>
        <taxon>Arachnida</taxon>
        <taxon>Araneae</taxon>
        <taxon>Araneomorphae</taxon>
        <taxon>Entelegynae</taxon>
        <taxon>Araneoidea</taxon>
        <taxon>Araneidae</taxon>
        <taxon>Araneus</taxon>
    </lineage>
</organism>
<keyword evidence="3" id="KW-1185">Reference proteome</keyword>
<dbReference type="EMBL" id="BGPR01008167">
    <property type="protein sequence ID" value="GBN31977.1"/>
    <property type="molecule type" value="Genomic_DNA"/>
</dbReference>
<accession>A0A4Y2N1F0</accession>
<name>A0A4Y2N1F0_ARAVE</name>
<comment type="caution">
    <text evidence="2">The sequence shown here is derived from an EMBL/GenBank/DDBJ whole genome shotgun (WGS) entry which is preliminary data.</text>
</comment>
<evidence type="ECO:0000313" key="2">
    <source>
        <dbReference type="EMBL" id="GBN31977.1"/>
    </source>
</evidence>
<sequence>MEKWSTHSKWGLWNRNLKATSICLSKFKLLIPLKKGSHSSTEILPTDDIGHVNPQSLREKSADSDENVKSLEMLKIQTGFTKEFNSFKADVPLKV</sequence>
<feature type="region of interest" description="Disordered" evidence="1">
    <location>
        <begin position="38"/>
        <end position="64"/>
    </location>
</feature>
<protein>
    <submittedName>
        <fullName evidence="2">Uncharacterized protein</fullName>
    </submittedName>
</protein>
<gene>
    <name evidence="2" type="ORF">AVEN_48600_1</name>
</gene>
<reference evidence="2 3" key="1">
    <citation type="journal article" date="2019" name="Sci. Rep.">
        <title>Orb-weaving spider Araneus ventricosus genome elucidates the spidroin gene catalogue.</title>
        <authorList>
            <person name="Kono N."/>
            <person name="Nakamura H."/>
            <person name="Ohtoshi R."/>
            <person name="Moran D.A.P."/>
            <person name="Shinohara A."/>
            <person name="Yoshida Y."/>
            <person name="Fujiwara M."/>
            <person name="Mori M."/>
            <person name="Tomita M."/>
            <person name="Arakawa K."/>
        </authorList>
    </citation>
    <scope>NUCLEOTIDE SEQUENCE [LARGE SCALE GENOMIC DNA]</scope>
</reference>
<evidence type="ECO:0000313" key="3">
    <source>
        <dbReference type="Proteomes" id="UP000499080"/>
    </source>
</evidence>
<evidence type="ECO:0000256" key="1">
    <source>
        <dbReference type="SAM" id="MobiDB-lite"/>
    </source>
</evidence>
<dbReference type="AlphaFoldDB" id="A0A4Y2N1F0"/>
<dbReference type="Proteomes" id="UP000499080">
    <property type="component" value="Unassembled WGS sequence"/>
</dbReference>